<organism evidence="2 3">
    <name type="scientific">Wenjunlia tyrosinilytica</name>
    <dbReference type="NCBI Taxonomy" id="1544741"/>
    <lineage>
        <taxon>Bacteria</taxon>
        <taxon>Bacillati</taxon>
        <taxon>Actinomycetota</taxon>
        <taxon>Actinomycetes</taxon>
        <taxon>Kitasatosporales</taxon>
        <taxon>Streptomycetaceae</taxon>
        <taxon>Wenjunlia</taxon>
    </lineage>
</organism>
<name>A0A918DXV9_9ACTN</name>
<evidence type="ECO:0000313" key="3">
    <source>
        <dbReference type="Proteomes" id="UP000641932"/>
    </source>
</evidence>
<accession>A0A918DXV9</accession>
<reference evidence="2" key="2">
    <citation type="submission" date="2020-09" db="EMBL/GenBank/DDBJ databases">
        <authorList>
            <person name="Sun Q."/>
            <person name="Zhou Y."/>
        </authorList>
    </citation>
    <scope>NUCLEOTIDE SEQUENCE</scope>
    <source>
        <strain evidence="2">CGMCC 4.7201</strain>
    </source>
</reference>
<evidence type="ECO:0000256" key="1">
    <source>
        <dbReference type="SAM" id="MobiDB-lite"/>
    </source>
</evidence>
<sequence length="69" mass="7117">MAEQDVTASVAADEIGVADPHDVDALGGETVDVLLELRLFLSAHRVSSGGRERVAASGLGAPNSFDPKQ</sequence>
<evidence type="ECO:0000313" key="2">
    <source>
        <dbReference type="EMBL" id="GGO90132.1"/>
    </source>
</evidence>
<dbReference type="Proteomes" id="UP000641932">
    <property type="component" value="Unassembled WGS sequence"/>
</dbReference>
<protein>
    <submittedName>
        <fullName evidence="2">Uncharacterized protein</fullName>
    </submittedName>
</protein>
<dbReference type="EMBL" id="BMMS01000014">
    <property type="protein sequence ID" value="GGO90132.1"/>
    <property type="molecule type" value="Genomic_DNA"/>
</dbReference>
<proteinExistence type="predicted"/>
<reference evidence="2" key="1">
    <citation type="journal article" date="2014" name="Int. J. Syst. Evol. Microbiol.">
        <title>Complete genome sequence of Corynebacterium casei LMG S-19264T (=DSM 44701T), isolated from a smear-ripened cheese.</title>
        <authorList>
            <consortium name="US DOE Joint Genome Institute (JGI-PGF)"/>
            <person name="Walter F."/>
            <person name="Albersmeier A."/>
            <person name="Kalinowski J."/>
            <person name="Ruckert C."/>
        </authorList>
    </citation>
    <scope>NUCLEOTIDE SEQUENCE</scope>
    <source>
        <strain evidence="2">CGMCC 4.7201</strain>
    </source>
</reference>
<dbReference type="AlphaFoldDB" id="A0A918DXV9"/>
<comment type="caution">
    <text evidence="2">The sequence shown here is derived from an EMBL/GenBank/DDBJ whole genome shotgun (WGS) entry which is preliminary data.</text>
</comment>
<keyword evidence="3" id="KW-1185">Reference proteome</keyword>
<feature type="region of interest" description="Disordered" evidence="1">
    <location>
        <begin position="47"/>
        <end position="69"/>
    </location>
</feature>
<gene>
    <name evidence="2" type="ORF">GCM10012280_34950</name>
</gene>